<dbReference type="EMBL" id="MK312246">
    <property type="protein sequence ID" value="QIQ11888.1"/>
    <property type="molecule type" value="Genomic_DNA"/>
</dbReference>
<accession>A0A6G9HNA9</accession>
<reference evidence="1" key="1">
    <citation type="submission" date="2018-12" db="EMBL/GenBank/DDBJ databases">
        <authorList>
            <person name="Feng Y."/>
        </authorList>
    </citation>
    <scope>NUCLEOTIDE SEQUENCE</scope>
    <source>
        <strain evidence="1">K230</strain>
        <plasmid evidence="1">pK230_KPC</plasmid>
    </source>
</reference>
<sequence length="81" mass="8451">MPAVLRRHGESGATGTVAASAAVDLDFRHQTLAVRPETACGFGGAYRVFSRLAECGSTTGQRSWPGAEGVQYGCAFKAFKG</sequence>
<organism evidence="1">
    <name type="scientific">Klebsiella pneumoniae</name>
    <dbReference type="NCBI Taxonomy" id="573"/>
    <lineage>
        <taxon>Bacteria</taxon>
        <taxon>Pseudomonadati</taxon>
        <taxon>Pseudomonadota</taxon>
        <taxon>Gammaproteobacteria</taxon>
        <taxon>Enterobacterales</taxon>
        <taxon>Enterobacteriaceae</taxon>
        <taxon>Klebsiella/Raoultella group</taxon>
        <taxon>Klebsiella</taxon>
        <taxon>Klebsiella pneumoniae complex</taxon>
    </lineage>
</organism>
<dbReference type="AlphaFoldDB" id="A0A6G9HNA9"/>
<name>A0A6G9HNA9_KLEPN</name>
<proteinExistence type="predicted"/>
<keyword evidence="1" id="KW-0614">Plasmid</keyword>
<geneLocation type="plasmid" evidence="1">
    <name>pK230_KPC</name>
</geneLocation>
<protein>
    <submittedName>
        <fullName evidence="1">Uncharacterized protein</fullName>
    </submittedName>
</protein>
<evidence type="ECO:0000313" key="1">
    <source>
        <dbReference type="EMBL" id="QIQ11888.1"/>
    </source>
</evidence>